<organism evidence="1 2">
    <name type="scientific">Nemania bipapillata</name>
    <dbReference type="NCBI Taxonomy" id="110536"/>
    <lineage>
        <taxon>Eukaryota</taxon>
        <taxon>Fungi</taxon>
        <taxon>Dikarya</taxon>
        <taxon>Ascomycota</taxon>
        <taxon>Pezizomycotina</taxon>
        <taxon>Sordariomycetes</taxon>
        <taxon>Xylariomycetidae</taxon>
        <taxon>Xylariales</taxon>
        <taxon>Xylariaceae</taxon>
        <taxon>Nemania</taxon>
    </lineage>
</organism>
<accession>A0ACC2IYQ8</accession>
<sequence>MLVSNNTESIYILNAGSAQSEHDRLNSQHHLFNNIMQNDLLPPHITTSISNSKTPPKIVEIATGTAVWLSEIAKTLSPDAELVGLDFDTSKFPPPSSLASNITLRQANMFEPFPTDLLGKFDVVNVRLIIFALKDGLGTDLVKNLMTLLKPGGYISWAETGPGFALAFLNY</sequence>
<gene>
    <name evidence="1" type="ORF">ONZ43_g2908</name>
</gene>
<protein>
    <submittedName>
        <fullName evidence="1">Uncharacterized protein</fullName>
    </submittedName>
</protein>
<evidence type="ECO:0000313" key="1">
    <source>
        <dbReference type="EMBL" id="KAJ8120366.1"/>
    </source>
</evidence>
<dbReference type="Proteomes" id="UP001153334">
    <property type="component" value="Unassembled WGS sequence"/>
</dbReference>
<comment type="caution">
    <text evidence="1">The sequence shown here is derived from an EMBL/GenBank/DDBJ whole genome shotgun (WGS) entry which is preliminary data.</text>
</comment>
<dbReference type="EMBL" id="JAPESX010000637">
    <property type="protein sequence ID" value="KAJ8120366.1"/>
    <property type="molecule type" value="Genomic_DNA"/>
</dbReference>
<reference evidence="1" key="1">
    <citation type="submission" date="2022-11" db="EMBL/GenBank/DDBJ databases">
        <title>Genome Sequence of Nemania bipapillata.</title>
        <authorList>
            <person name="Buettner E."/>
        </authorList>
    </citation>
    <scope>NUCLEOTIDE SEQUENCE</scope>
    <source>
        <strain evidence="1">CP14</strain>
    </source>
</reference>
<name>A0ACC2IYQ8_9PEZI</name>
<proteinExistence type="predicted"/>
<evidence type="ECO:0000313" key="2">
    <source>
        <dbReference type="Proteomes" id="UP001153334"/>
    </source>
</evidence>
<keyword evidence="2" id="KW-1185">Reference proteome</keyword>